<proteinExistence type="predicted"/>
<evidence type="ECO:0000313" key="2">
    <source>
        <dbReference type="Proteomes" id="UP000183487"/>
    </source>
</evidence>
<dbReference type="EMBL" id="FNKP01000002">
    <property type="protein sequence ID" value="SDR37525.1"/>
    <property type="molecule type" value="Genomic_DNA"/>
</dbReference>
<reference evidence="2" key="1">
    <citation type="submission" date="2016-10" db="EMBL/GenBank/DDBJ databases">
        <authorList>
            <person name="Varghese N."/>
        </authorList>
    </citation>
    <scope>NUCLEOTIDE SEQUENCE [LARGE SCALE GENOMIC DNA]</scope>
    <source>
        <strain evidence="2">GAS106B</strain>
    </source>
</reference>
<protein>
    <submittedName>
        <fullName evidence="1">Uncharacterized protein</fullName>
    </submittedName>
</protein>
<dbReference type="AlphaFoldDB" id="A0A1H1IID5"/>
<gene>
    <name evidence="1" type="ORF">SAMN05443245_5235</name>
</gene>
<name>A0A1H1IID5_9BURK</name>
<accession>A0A1H1IID5</accession>
<dbReference type="Proteomes" id="UP000183487">
    <property type="component" value="Unassembled WGS sequence"/>
</dbReference>
<sequence length="112" mass="12583">MTPNSDNYDPTPEAVRALVDRIGKSQFWIATTIGISERRLRYLIAGSREVEGKETDVKITYPEQFALECLAQAAETLNQDRPRTVKFDRPTTSVDATGKRAINVKVRRSGID</sequence>
<organism evidence="1 2">
    <name type="scientific">Paraburkholderia fungorum</name>
    <dbReference type="NCBI Taxonomy" id="134537"/>
    <lineage>
        <taxon>Bacteria</taxon>
        <taxon>Pseudomonadati</taxon>
        <taxon>Pseudomonadota</taxon>
        <taxon>Betaproteobacteria</taxon>
        <taxon>Burkholderiales</taxon>
        <taxon>Burkholderiaceae</taxon>
        <taxon>Paraburkholderia</taxon>
    </lineage>
</organism>
<keyword evidence="2" id="KW-1185">Reference proteome</keyword>
<dbReference type="RefSeq" id="WP_074769987.1">
    <property type="nucleotide sequence ID" value="NZ_FNKP01000002.1"/>
</dbReference>
<evidence type="ECO:0000313" key="1">
    <source>
        <dbReference type="EMBL" id="SDR37525.1"/>
    </source>
</evidence>